<organism evidence="3 4">
    <name type="scientific">Paraburkholderia youngii</name>
    <dbReference type="NCBI Taxonomy" id="2782701"/>
    <lineage>
        <taxon>Bacteria</taxon>
        <taxon>Pseudomonadati</taxon>
        <taxon>Pseudomonadota</taxon>
        <taxon>Betaproteobacteria</taxon>
        <taxon>Burkholderiales</taxon>
        <taxon>Burkholderiaceae</taxon>
        <taxon>Paraburkholderia</taxon>
    </lineage>
</organism>
<dbReference type="EMBL" id="JAALDK010000001">
    <property type="protein sequence ID" value="NUY01437.1"/>
    <property type="molecule type" value="Genomic_DNA"/>
</dbReference>
<dbReference type="InterPro" id="IPR020904">
    <property type="entry name" value="Sc_DH/Rdtase_CS"/>
</dbReference>
<dbReference type="AlphaFoldDB" id="A0A7Y6JZM4"/>
<dbReference type="SUPFAM" id="SSF51735">
    <property type="entry name" value="NAD(P)-binding Rossmann-fold domains"/>
    <property type="match status" value="1"/>
</dbReference>
<reference evidence="3 4" key="1">
    <citation type="submission" date="2020-02" db="EMBL/GenBank/DDBJ databases">
        <title>Paraburkholderia simonii sp. nov. and Paraburkholderia youngii sp. nov. Brazilian and Mexican Mimosa-associated rhizobia.</title>
        <authorList>
            <person name="Mavima L."/>
            <person name="Beukes C.W."/>
            <person name="Chan W.Y."/>
            <person name="Palmer M."/>
            <person name="De Meyer S.E."/>
            <person name="James E.K."/>
            <person name="Venter S.N."/>
            <person name="Steenkamp E.T."/>
        </authorList>
    </citation>
    <scope>NUCLEOTIDE SEQUENCE [LARGE SCALE GENOMIC DNA]</scope>
    <source>
        <strain evidence="3 4">JPY169</strain>
    </source>
</reference>
<dbReference type="PANTHER" id="PTHR43943">
    <property type="entry name" value="DEHYDROGENASE/REDUCTASE (SDR FAMILY) MEMBER 4"/>
    <property type="match status" value="1"/>
</dbReference>
<comment type="caution">
    <text evidence="3">The sequence shown here is derived from an EMBL/GenBank/DDBJ whole genome shotgun (WGS) entry which is preliminary data.</text>
</comment>
<name>A0A7Y6JZM4_9BURK</name>
<dbReference type="SMART" id="SM00822">
    <property type="entry name" value="PKS_KR"/>
    <property type="match status" value="1"/>
</dbReference>
<dbReference type="InterPro" id="IPR036291">
    <property type="entry name" value="NAD(P)-bd_dom_sf"/>
</dbReference>
<feature type="domain" description="Ketoreductase" evidence="2">
    <location>
        <begin position="15"/>
        <end position="195"/>
    </location>
</feature>
<proteinExistence type="inferred from homology"/>
<evidence type="ECO:0000259" key="2">
    <source>
        <dbReference type="SMART" id="SM00822"/>
    </source>
</evidence>
<dbReference type="Proteomes" id="UP000594380">
    <property type="component" value="Unassembled WGS sequence"/>
</dbReference>
<sequence>MGDLVMFNRFDLTGKVAALTGSTGGMGFAIARGLAEHGARVIVSSNREEDVESAVAKLTASGLDVKGVRCDVLDLEEIKTFGDKARSAYGHVDILFCLTSPPPPSGPTTALDGSALGVFVDQTISGTLAVAQQFIPDMVRRKDGSIVFMSSIGSVRALPLLGGYGAAKAALNSLVRSLAVEVGPFNVRANAIAPSFVRTNFSRAVWNDPDRERAVIAKIPAGRMADPEDVVGAAVLLASPAGAFISGQTILIDGASSVV</sequence>
<dbReference type="FunFam" id="3.40.50.720:FF:000084">
    <property type="entry name" value="Short-chain dehydrogenase reductase"/>
    <property type="match status" value="1"/>
</dbReference>
<dbReference type="PROSITE" id="PS00061">
    <property type="entry name" value="ADH_SHORT"/>
    <property type="match status" value="1"/>
</dbReference>
<dbReference type="Pfam" id="PF13561">
    <property type="entry name" value="adh_short_C2"/>
    <property type="match status" value="1"/>
</dbReference>
<comment type="similarity">
    <text evidence="1">Belongs to the short-chain dehydrogenases/reductases (SDR) family.</text>
</comment>
<dbReference type="CDD" id="cd05233">
    <property type="entry name" value="SDR_c"/>
    <property type="match status" value="1"/>
</dbReference>
<dbReference type="InterPro" id="IPR057326">
    <property type="entry name" value="KR_dom"/>
</dbReference>
<evidence type="ECO:0000313" key="4">
    <source>
        <dbReference type="Proteomes" id="UP000594380"/>
    </source>
</evidence>
<dbReference type="PANTHER" id="PTHR43943:SF2">
    <property type="entry name" value="DEHYDROGENASE_REDUCTASE 4"/>
    <property type="match status" value="1"/>
</dbReference>
<protein>
    <submittedName>
        <fullName evidence="3">SDR family oxidoreductase</fullName>
    </submittedName>
</protein>
<evidence type="ECO:0000256" key="1">
    <source>
        <dbReference type="ARBA" id="ARBA00006484"/>
    </source>
</evidence>
<evidence type="ECO:0000313" key="3">
    <source>
        <dbReference type="EMBL" id="NUY01437.1"/>
    </source>
</evidence>
<dbReference type="InterPro" id="IPR002347">
    <property type="entry name" value="SDR_fam"/>
</dbReference>
<gene>
    <name evidence="3" type="ORF">G5S42_17440</name>
</gene>
<dbReference type="Gene3D" id="3.40.50.720">
    <property type="entry name" value="NAD(P)-binding Rossmann-like Domain"/>
    <property type="match status" value="1"/>
</dbReference>
<dbReference type="PRINTS" id="PR00081">
    <property type="entry name" value="GDHRDH"/>
</dbReference>
<accession>A0A7Y6JZM4</accession>